<dbReference type="RefSeq" id="WP_346759184.1">
    <property type="nucleotide sequence ID" value="NZ_JAUJEB010000004.1"/>
</dbReference>
<evidence type="ECO:0000313" key="1">
    <source>
        <dbReference type="EMBL" id="MDN5213844.1"/>
    </source>
</evidence>
<sequence>MRLKSSYIFMILSLCLLTAIPFLQGCGVYSFTGTNIDYDKVSTISVKRFENLSPGGPPTISQTLTEGIRDIYQQNTRLTVLSGNEEGDLQLEGEIVGYRTAPSTPQASDNTDGVDIASQTRLTITVKVSFINTTNEEEDFDRSFSFFADFDNTQTLNAVEDALIDEIFEQIILDIFNATVANW</sequence>
<accession>A0ABT8L7V9</accession>
<proteinExistence type="predicted"/>
<organism evidence="1 2">
    <name type="scientific">Agaribacillus aureus</name>
    <dbReference type="NCBI Taxonomy" id="3051825"/>
    <lineage>
        <taxon>Bacteria</taxon>
        <taxon>Pseudomonadati</taxon>
        <taxon>Bacteroidota</taxon>
        <taxon>Cytophagia</taxon>
        <taxon>Cytophagales</taxon>
        <taxon>Splendidivirgaceae</taxon>
        <taxon>Agaribacillus</taxon>
    </lineage>
</organism>
<name>A0ABT8L7V9_9BACT</name>
<dbReference type="InterPro" id="IPR007485">
    <property type="entry name" value="LPS_assembly_LptE"/>
</dbReference>
<comment type="caution">
    <text evidence="1">The sequence shown here is derived from an EMBL/GenBank/DDBJ whole genome shotgun (WGS) entry which is preliminary data.</text>
</comment>
<dbReference type="PROSITE" id="PS51257">
    <property type="entry name" value="PROKAR_LIPOPROTEIN"/>
    <property type="match status" value="1"/>
</dbReference>
<dbReference type="Proteomes" id="UP001172083">
    <property type="component" value="Unassembled WGS sequence"/>
</dbReference>
<keyword evidence="2" id="KW-1185">Reference proteome</keyword>
<protein>
    <submittedName>
        <fullName evidence="1">LptE family protein</fullName>
    </submittedName>
</protein>
<gene>
    <name evidence="1" type="ORF">QQ020_17350</name>
</gene>
<dbReference type="EMBL" id="JAUJEB010000004">
    <property type="protein sequence ID" value="MDN5213844.1"/>
    <property type="molecule type" value="Genomic_DNA"/>
</dbReference>
<reference evidence="1" key="1">
    <citation type="submission" date="2023-06" db="EMBL/GenBank/DDBJ databases">
        <title>Genomic of Agaribacillus aureum.</title>
        <authorList>
            <person name="Wang G."/>
        </authorList>
    </citation>
    <scope>NUCLEOTIDE SEQUENCE</scope>
    <source>
        <strain evidence="1">BMA12</strain>
    </source>
</reference>
<evidence type="ECO:0000313" key="2">
    <source>
        <dbReference type="Proteomes" id="UP001172083"/>
    </source>
</evidence>
<dbReference type="Pfam" id="PF04390">
    <property type="entry name" value="LptE"/>
    <property type="match status" value="1"/>
</dbReference>